<dbReference type="InterPro" id="IPR036388">
    <property type="entry name" value="WH-like_DNA-bd_sf"/>
</dbReference>
<evidence type="ECO:0000313" key="5">
    <source>
        <dbReference type="Proteomes" id="UP001612741"/>
    </source>
</evidence>
<dbReference type="InterPro" id="IPR041664">
    <property type="entry name" value="AAA_16"/>
</dbReference>
<feature type="domain" description="HTH luxR-type" evidence="3">
    <location>
        <begin position="825"/>
        <end position="890"/>
    </location>
</feature>
<dbReference type="PROSITE" id="PS00622">
    <property type="entry name" value="HTH_LUXR_1"/>
    <property type="match status" value="1"/>
</dbReference>
<reference evidence="4 5" key="1">
    <citation type="submission" date="2024-10" db="EMBL/GenBank/DDBJ databases">
        <title>The Natural Products Discovery Center: Release of the First 8490 Sequenced Strains for Exploring Actinobacteria Biosynthetic Diversity.</title>
        <authorList>
            <person name="Kalkreuter E."/>
            <person name="Kautsar S.A."/>
            <person name="Yang D."/>
            <person name="Bader C.D."/>
            <person name="Teijaro C.N."/>
            <person name="Fluegel L."/>
            <person name="Davis C.M."/>
            <person name="Simpson J.R."/>
            <person name="Lauterbach L."/>
            <person name="Steele A.D."/>
            <person name="Gui C."/>
            <person name="Meng S."/>
            <person name="Li G."/>
            <person name="Viehrig K."/>
            <person name="Ye F."/>
            <person name="Su P."/>
            <person name="Kiefer A.F."/>
            <person name="Nichols A."/>
            <person name="Cepeda A.J."/>
            <person name="Yan W."/>
            <person name="Fan B."/>
            <person name="Jiang Y."/>
            <person name="Adhikari A."/>
            <person name="Zheng C.-J."/>
            <person name="Schuster L."/>
            <person name="Cowan T.M."/>
            <person name="Smanski M.J."/>
            <person name="Chevrette M.G."/>
            <person name="De Carvalho L.P.S."/>
            <person name="Shen B."/>
        </authorList>
    </citation>
    <scope>NUCLEOTIDE SEQUENCE [LARGE SCALE GENOMIC DNA]</scope>
    <source>
        <strain evidence="4 5">NPDC050545</strain>
    </source>
</reference>
<keyword evidence="2" id="KW-0067">ATP-binding</keyword>
<dbReference type="InterPro" id="IPR000792">
    <property type="entry name" value="Tscrpt_reg_LuxR_C"/>
</dbReference>
<protein>
    <submittedName>
        <fullName evidence="4">AAA family ATPase</fullName>
    </submittedName>
</protein>
<comment type="caution">
    <text evidence="4">The sequence shown here is derived from an EMBL/GenBank/DDBJ whole genome shotgun (WGS) entry which is preliminary data.</text>
</comment>
<gene>
    <name evidence="4" type="ORF">ACIBG2_41950</name>
</gene>
<evidence type="ECO:0000313" key="4">
    <source>
        <dbReference type="EMBL" id="MFI6504008.1"/>
    </source>
</evidence>
<dbReference type="PANTHER" id="PTHR16305">
    <property type="entry name" value="TESTICULAR SOLUBLE ADENYLYL CYCLASE"/>
    <property type="match status" value="1"/>
</dbReference>
<dbReference type="InterPro" id="IPR016032">
    <property type="entry name" value="Sig_transdc_resp-reg_C-effctor"/>
</dbReference>
<keyword evidence="5" id="KW-1185">Reference proteome</keyword>
<dbReference type="PROSITE" id="PS50043">
    <property type="entry name" value="HTH_LUXR_2"/>
    <property type="match status" value="1"/>
</dbReference>
<dbReference type="Pfam" id="PF13191">
    <property type="entry name" value="AAA_16"/>
    <property type="match status" value="1"/>
</dbReference>
<dbReference type="PANTHER" id="PTHR16305:SF35">
    <property type="entry name" value="TRANSCRIPTIONAL ACTIVATOR DOMAIN"/>
    <property type="match status" value="1"/>
</dbReference>
<dbReference type="InterPro" id="IPR027417">
    <property type="entry name" value="P-loop_NTPase"/>
</dbReference>
<evidence type="ECO:0000259" key="3">
    <source>
        <dbReference type="PROSITE" id="PS50043"/>
    </source>
</evidence>
<sequence length="898" mass="94518">MHTFRQAPSSLVGRQDEIGRIEGLIGAAGEGSGGVLVLRGEPGIGKTALLEHARHAAAGFRIIEASGSEFESELPFAALHQLCVPVLDHLGELPARHRSALQIAFGLATGTPEVFRIGLAALELLAAAAARQPVLCVVDDAHWLDDASAKSLIFLARRISAEPVAMVLATRHGLDELPGLDLGGLSDADARGLLARIRATLDERVRDRVLAEARGNPLALLELPGAGGFALPGAASVPGRVERSFQARLADLPADARLLLTVAGADPTGDPGLLWPAAEKLGIDLSAGAAAEASGLVEFATRVRFCHPLARSAVYRAADADRRRTAHRVLAEVTDPITDPDRRAWHRAHAGAGPDDDVAAELERSAARAQARGGVAAAAAFLERAAALSLDPGQRTRRTFAAAQAKLDAGATDAAADLLSTVETGTLDELQRARADLLRGQLAFVRRGGDGPAPMLRAARRLADLDPEWSRDCYLDALEMGLVVGRAGGVMDTVVAAARSAPPAPRPPDVLDGLILLTTEGHRAAVPLLRRALTDGDSPLWTRRPALATMLAGELWDNDLHAAIIEWLMKTGRSTGSPLVLRLGLAQTAVAAAHTGDLGKAMAAIAEEEAIAAAAGDTPMAYARLHLAAMRGHRQEALALIETATGEAATTGKGQLIANAHLAAAVLHNGLADYPAALEAARRATEPGDLYLAGIALPELVEAAVRSGRPAVAAPALRSLTERTRAGGTAWGLGVGAYARALVTGDEDHYREAIDHLGESPLTVYRARAHLLYGEWLRREGRRSDARRHLRTAHELLSASGLDAFARRAAGELRATGEHARSRSAPPAYDQLTMQEVHIARLVATGATSKEVAARLFLSPRTVDAHLRNIFRKLGITSRRQLRDLPGLSPASPDGAPE</sequence>
<evidence type="ECO:0000256" key="1">
    <source>
        <dbReference type="ARBA" id="ARBA00022741"/>
    </source>
</evidence>
<dbReference type="Pfam" id="PF00196">
    <property type="entry name" value="GerE"/>
    <property type="match status" value="1"/>
</dbReference>
<proteinExistence type="predicted"/>
<dbReference type="SUPFAM" id="SSF46894">
    <property type="entry name" value="C-terminal effector domain of the bipartite response regulators"/>
    <property type="match status" value="1"/>
</dbReference>
<dbReference type="Gene3D" id="1.10.10.10">
    <property type="entry name" value="Winged helix-like DNA-binding domain superfamily/Winged helix DNA-binding domain"/>
    <property type="match status" value="1"/>
</dbReference>
<dbReference type="Gene3D" id="3.40.50.300">
    <property type="entry name" value="P-loop containing nucleotide triphosphate hydrolases"/>
    <property type="match status" value="1"/>
</dbReference>
<accession>A0ABW7Z748</accession>
<dbReference type="RefSeq" id="WP_397089768.1">
    <property type="nucleotide sequence ID" value="NZ_JBITGY010000013.1"/>
</dbReference>
<dbReference type="SUPFAM" id="SSF52540">
    <property type="entry name" value="P-loop containing nucleoside triphosphate hydrolases"/>
    <property type="match status" value="1"/>
</dbReference>
<organism evidence="4 5">
    <name type="scientific">Nonomuraea typhae</name>
    <dbReference type="NCBI Taxonomy" id="2603600"/>
    <lineage>
        <taxon>Bacteria</taxon>
        <taxon>Bacillati</taxon>
        <taxon>Actinomycetota</taxon>
        <taxon>Actinomycetes</taxon>
        <taxon>Streptosporangiales</taxon>
        <taxon>Streptosporangiaceae</taxon>
        <taxon>Nonomuraea</taxon>
    </lineage>
</organism>
<dbReference type="SMART" id="SM00421">
    <property type="entry name" value="HTH_LUXR"/>
    <property type="match status" value="1"/>
</dbReference>
<dbReference type="Proteomes" id="UP001612741">
    <property type="component" value="Unassembled WGS sequence"/>
</dbReference>
<dbReference type="CDD" id="cd06170">
    <property type="entry name" value="LuxR_C_like"/>
    <property type="match status" value="1"/>
</dbReference>
<keyword evidence="1" id="KW-0547">Nucleotide-binding</keyword>
<dbReference type="EMBL" id="JBITGY010000013">
    <property type="protein sequence ID" value="MFI6504008.1"/>
    <property type="molecule type" value="Genomic_DNA"/>
</dbReference>
<dbReference type="PRINTS" id="PR00038">
    <property type="entry name" value="HTHLUXR"/>
</dbReference>
<name>A0ABW7Z748_9ACTN</name>
<evidence type="ECO:0000256" key="2">
    <source>
        <dbReference type="ARBA" id="ARBA00022840"/>
    </source>
</evidence>